<dbReference type="Proteomes" id="UP000460718">
    <property type="component" value="Unassembled WGS sequence"/>
</dbReference>
<dbReference type="AlphaFoldDB" id="A0A6A3IUT4"/>
<gene>
    <name evidence="1" type="ORF">PF011_g19846</name>
</gene>
<dbReference type="EMBL" id="QXFW01001713">
    <property type="protein sequence ID" value="KAE8986806.1"/>
    <property type="molecule type" value="Genomic_DNA"/>
</dbReference>
<name>A0A6A3IUT4_9STRA</name>
<evidence type="ECO:0000313" key="1">
    <source>
        <dbReference type="EMBL" id="KAE8986806.1"/>
    </source>
</evidence>
<evidence type="ECO:0000313" key="2">
    <source>
        <dbReference type="Proteomes" id="UP000460718"/>
    </source>
</evidence>
<accession>A0A6A3IUT4</accession>
<organism evidence="1 2">
    <name type="scientific">Phytophthora fragariae</name>
    <dbReference type="NCBI Taxonomy" id="53985"/>
    <lineage>
        <taxon>Eukaryota</taxon>
        <taxon>Sar</taxon>
        <taxon>Stramenopiles</taxon>
        <taxon>Oomycota</taxon>
        <taxon>Peronosporomycetes</taxon>
        <taxon>Peronosporales</taxon>
        <taxon>Peronosporaceae</taxon>
        <taxon>Phytophthora</taxon>
    </lineage>
</organism>
<sequence>MLLGLMLGGDMVLDEDMVPGGGMLLGLMLGGDMVLDEDLVPGRRHAARRGHGAGRRHATWLDAGRRLAEGCGVGAGCRCRACI</sequence>
<reference evidence="1 2" key="1">
    <citation type="submission" date="2018-09" db="EMBL/GenBank/DDBJ databases">
        <title>Genomic investigation of the strawberry pathogen Phytophthora fragariae indicates pathogenicity is determined by transcriptional variation in three key races.</title>
        <authorList>
            <person name="Adams T.M."/>
            <person name="Armitage A.D."/>
            <person name="Sobczyk M.K."/>
            <person name="Bates H.J."/>
            <person name="Dunwell J.M."/>
            <person name="Nellist C.F."/>
            <person name="Harrison R.J."/>
        </authorList>
    </citation>
    <scope>NUCLEOTIDE SEQUENCE [LARGE SCALE GENOMIC DNA]</scope>
    <source>
        <strain evidence="1 2">SCRP245</strain>
    </source>
</reference>
<proteinExistence type="predicted"/>
<comment type="caution">
    <text evidence="1">The sequence shown here is derived from an EMBL/GenBank/DDBJ whole genome shotgun (WGS) entry which is preliminary data.</text>
</comment>
<protein>
    <submittedName>
        <fullName evidence="1">Uncharacterized protein</fullName>
    </submittedName>
</protein>